<dbReference type="AlphaFoldDB" id="A0AAD4Q499"/>
<evidence type="ECO:0000259" key="3">
    <source>
        <dbReference type="Pfam" id="PF07910"/>
    </source>
</evidence>
<evidence type="ECO:0000256" key="1">
    <source>
        <dbReference type="ARBA" id="ARBA00022801"/>
    </source>
</evidence>
<dbReference type="GeneID" id="70243274"/>
<feature type="region of interest" description="Disordered" evidence="2">
    <location>
        <begin position="119"/>
        <end position="167"/>
    </location>
</feature>
<dbReference type="Pfam" id="PF07910">
    <property type="entry name" value="Peptidase_C78"/>
    <property type="match status" value="1"/>
</dbReference>
<keyword evidence="5" id="KW-1185">Reference proteome</keyword>
<comment type="caution">
    <text evidence="4">The sequence shown here is derived from an EMBL/GenBank/DDBJ whole genome shotgun (WGS) entry which is preliminary data.</text>
</comment>
<dbReference type="EMBL" id="JAJTJA010000003">
    <property type="protein sequence ID" value="KAH8702638.1"/>
    <property type="molecule type" value="Genomic_DNA"/>
</dbReference>
<name>A0AAD4Q499_9EURO</name>
<evidence type="ECO:0000313" key="5">
    <source>
        <dbReference type="Proteomes" id="UP001201262"/>
    </source>
</evidence>
<reference evidence="4" key="1">
    <citation type="submission" date="2021-12" db="EMBL/GenBank/DDBJ databases">
        <title>Convergent genome expansion in fungi linked to evolution of root-endophyte symbiosis.</title>
        <authorList>
            <consortium name="DOE Joint Genome Institute"/>
            <person name="Ke Y.-H."/>
            <person name="Bonito G."/>
            <person name="Liao H.-L."/>
            <person name="Looney B."/>
            <person name="Rojas-Flechas A."/>
            <person name="Nash J."/>
            <person name="Hameed K."/>
            <person name="Schadt C."/>
            <person name="Martin F."/>
            <person name="Crous P.W."/>
            <person name="Miettinen O."/>
            <person name="Magnuson J.K."/>
            <person name="Labbe J."/>
            <person name="Jacobson D."/>
            <person name="Doktycz M.J."/>
            <person name="Veneault-Fourrey C."/>
            <person name="Kuo A."/>
            <person name="Mondo S."/>
            <person name="Calhoun S."/>
            <person name="Riley R."/>
            <person name="Ohm R."/>
            <person name="LaButti K."/>
            <person name="Andreopoulos B."/>
            <person name="Pangilinan J."/>
            <person name="Nolan M."/>
            <person name="Tritt A."/>
            <person name="Clum A."/>
            <person name="Lipzen A."/>
            <person name="Daum C."/>
            <person name="Barry K."/>
            <person name="Grigoriev I.V."/>
            <person name="Vilgalys R."/>
        </authorList>
    </citation>
    <scope>NUCLEOTIDE SEQUENCE</scope>
    <source>
        <strain evidence="4">PMI_201</strain>
    </source>
</reference>
<dbReference type="InterPro" id="IPR012462">
    <property type="entry name" value="UFSP1/2_DUB_cat"/>
</dbReference>
<organism evidence="4 5">
    <name type="scientific">Talaromyces proteolyticus</name>
    <dbReference type="NCBI Taxonomy" id="1131652"/>
    <lineage>
        <taxon>Eukaryota</taxon>
        <taxon>Fungi</taxon>
        <taxon>Dikarya</taxon>
        <taxon>Ascomycota</taxon>
        <taxon>Pezizomycotina</taxon>
        <taxon>Eurotiomycetes</taxon>
        <taxon>Eurotiomycetidae</taxon>
        <taxon>Eurotiales</taxon>
        <taxon>Trichocomaceae</taxon>
        <taxon>Talaromyces</taxon>
        <taxon>Talaromyces sect. Bacilispori</taxon>
    </lineage>
</organism>
<dbReference type="Proteomes" id="UP001201262">
    <property type="component" value="Unassembled WGS sequence"/>
</dbReference>
<dbReference type="RefSeq" id="XP_046076014.1">
    <property type="nucleotide sequence ID" value="XM_046212987.1"/>
</dbReference>
<dbReference type="Gene3D" id="3.90.70.130">
    <property type="match status" value="1"/>
</dbReference>
<sequence>MSANEHQVLSCPFCEFKDHDSEFLTQHVTLCHPEDPNTSAPRDVTGDHLKAAELGASSYTNNVSCPHGCGEIVHRTELSVHLDLHLAETLALDEKGNCNTITHADDSEDTFHDRFISVKQGSPDAHGSRKVFSGDATSTRINEHRNGPKSKEHSSKGARRLGRSELGPYAHEKQMPSWLRKLLQTGAKMNRFNKISSSGTIMKEVTIENEASQVIPVLSKLCQHDSNVQRAFLCSPSVRHVFKLRREGGFCGYRNIQMLISYIRDAQRPGSERFPGPNLPSILELQDMIEEAWDNGYNSTGRLETGGIKGTRKYIGTPEAQALFLSLGIRCSASAFSENPSVQAHDTLLQDVANYFRSGCSLDTGEKILQTELPPIYFQHRGHSMTIIGFEISKWGSANLLVFDPMFKTSPAVRRLVHQYVKPSDPARVLKAYRRGIPYLKKYRDFETLSLYV</sequence>
<feature type="domain" description="UFSP1/2/DUB catalytic" evidence="3">
    <location>
        <begin position="229"/>
        <end position="447"/>
    </location>
</feature>
<proteinExistence type="predicted"/>
<evidence type="ECO:0000256" key="2">
    <source>
        <dbReference type="SAM" id="MobiDB-lite"/>
    </source>
</evidence>
<gene>
    <name evidence="4" type="ORF">BGW36DRAFT_337278</name>
</gene>
<protein>
    <submittedName>
        <fullName evidence="4">Peptidase family C78-domain-containing protein</fullName>
    </submittedName>
</protein>
<dbReference type="GO" id="GO:0016787">
    <property type="term" value="F:hydrolase activity"/>
    <property type="evidence" value="ECO:0007669"/>
    <property type="project" value="UniProtKB-KW"/>
</dbReference>
<accession>A0AAD4Q499</accession>
<keyword evidence="1" id="KW-0378">Hydrolase</keyword>
<feature type="compositionally biased region" description="Basic and acidic residues" evidence="2">
    <location>
        <begin position="141"/>
        <end position="155"/>
    </location>
</feature>
<evidence type="ECO:0000313" key="4">
    <source>
        <dbReference type="EMBL" id="KAH8702638.1"/>
    </source>
</evidence>